<dbReference type="Pfam" id="PF00990">
    <property type="entry name" value="GGDEF"/>
    <property type="match status" value="1"/>
</dbReference>
<reference evidence="3 4" key="1">
    <citation type="submission" date="2021-06" db="EMBL/GenBank/DDBJ databases">
        <title>Clostridia strains as spoilage organisms.</title>
        <authorList>
            <person name="Wambui J."/>
            <person name="Stephan R."/>
            <person name="Stevens M.J.A."/>
        </authorList>
    </citation>
    <scope>NUCLEOTIDE SEQUENCE [LARGE SCALE GENOMIC DNA]</scope>
    <source>
        <strain evidence="3 4">DSM 14204</strain>
    </source>
</reference>
<dbReference type="PANTHER" id="PTHR45138">
    <property type="entry name" value="REGULATORY COMPONENTS OF SENSORY TRANSDUCTION SYSTEM"/>
    <property type="match status" value="1"/>
</dbReference>
<keyword evidence="3" id="KW-0548">Nucleotidyltransferase</keyword>
<feature type="transmembrane region" description="Helical" evidence="1">
    <location>
        <begin position="391"/>
        <end position="409"/>
    </location>
</feature>
<dbReference type="CDD" id="cd01949">
    <property type="entry name" value="GGDEF"/>
    <property type="match status" value="1"/>
</dbReference>
<keyword evidence="1" id="KW-0812">Transmembrane</keyword>
<accession>A0ABS6BSI0</accession>
<keyword evidence="1" id="KW-1133">Transmembrane helix</keyword>
<feature type="transmembrane region" description="Helical" evidence="1">
    <location>
        <begin position="214"/>
        <end position="234"/>
    </location>
</feature>
<keyword evidence="1" id="KW-0472">Membrane</keyword>
<protein>
    <submittedName>
        <fullName evidence="3">Diguanylate cyclase</fullName>
        <ecNumber evidence="3">2.7.7.65</ecNumber>
    </submittedName>
</protein>
<dbReference type="PANTHER" id="PTHR45138:SF9">
    <property type="entry name" value="DIGUANYLATE CYCLASE DGCM-RELATED"/>
    <property type="match status" value="1"/>
</dbReference>
<feature type="transmembrane region" description="Helical" evidence="1">
    <location>
        <begin position="333"/>
        <end position="354"/>
    </location>
</feature>
<sequence length="781" mass="89085">MLKKEKSLTIILSFIILAALLYVIFFLNKFTIPTSSSNINPKNGVLNLTTWDSDKDGYTDLSGQWKFYWNQLLTPKDFSTTSYAPTYMDMPIALNKHNKNYDANGYATYRLIINLNSKYKNTLLGLSVPSMLSSYKLWVNGKLLSSNGIVGTSILSSPKSMPTTSYFMNNNKVINLVLQVSNYNLKAGGTKSQIYLGTQNQIMNNRDASIALDFLYFGILLIVGLYSLWLYIFTTEEISKLYFSCLCMTMSLRSLVIGNKYFLSLYANINYTLESKLQFLTFYLAVYFIISFMFVTFKESSSKIINKICKSFCLFFIAATILSSLLFASKLFLIFKLSSMLFIVYATYIIFKAYRNQNQKFIIIIVAFFSTIIISVMSMLYSMGINNINDYSLLVFFIFILINSFILAMNQSKAYKKIENLSKQKEQYCLNEKLRKATFLLNSTLNLDEVLEKLLKSLKQIIPYDSASFFMEENNQFSIRAGYGFKNMDVLCKIRVNKDKDLLFKEIYETYTTLLVTNVKEDNRFNHYINLTNIESWLGVPIIFNNKIIGILTLDSNKKNIYTKDHCDTALSFAFNAGVAVENAKLHSKTKQLACIDPLTSLYNRRSFFELANKSFDKAKLSVQPISSIMIDIDDFKKINDSLGHHTGDLVLKRLSKICSQNLGENNILGRFGGEEFIVLLPGTSFKQAEIVGEHLRLAIENNPLIIRKSDLIPITSSLGVASITPTTEDLEYLFTSADKAMYQAKAMGKNKVMSINLDLRIQKKHEEIRNTLQSSPKLEI</sequence>
<dbReference type="SMART" id="SM00065">
    <property type="entry name" value="GAF"/>
    <property type="match status" value="1"/>
</dbReference>
<dbReference type="Proteomes" id="UP000776252">
    <property type="component" value="Unassembled WGS sequence"/>
</dbReference>
<organism evidence="3 4">
    <name type="scientific">Clostridium frigoris</name>
    <dbReference type="NCBI Taxonomy" id="205327"/>
    <lineage>
        <taxon>Bacteria</taxon>
        <taxon>Bacillati</taxon>
        <taxon>Bacillota</taxon>
        <taxon>Clostridia</taxon>
        <taxon>Eubacteriales</taxon>
        <taxon>Clostridiaceae</taxon>
        <taxon>Clostridium</taxon>
    </lineage>
</organism>
<feature type="transmembrane region" description="Helical" evidence="1">
    <location>
        <begin position="309"/>
        <end position="327"/>
    </location>
</feature>
<dbReference type="NCBIfam" id="TIGR00254">
    <property type="entry name" value="GGDEF"/>
    <property type="match status" value="1"/>
</dbReference>
<proteinExistence type="predicted"/>
<evidence type="ECO:0000259" key="2">
    <source>
        <dbReference type="PROSITE" id="PS50887"/>
    </source>
</evidence>
<gene>
    <name evidence="3" type="ORF">KPL37_06740</name>
</gene>
<name>A0ABS6BSI0_9CLOT</name>
<evidence type="ECO:0000313" key="4">
    <source>
        <dbReference type="Proteomes" id="UP000776252"/>
    </source>
</evidence>
<feature type="domain" description="GGDEF" evidence="2">
    <location>
        <begin position="624"/>
        <end position="758"/>
    </location>
</feature>
<keyword evidence="4" id="KW-1185">Reference proteome</keyword>
<dbReference type="EMBL" id="JAHLDV010000009">
    <property type="protein sequence ID" value="MBU3159450.1"/>
    <property type="molecule type" value="Genomic_DNA"/>
</dbReference>
<dbReference type="EC" id="2.7.7.65" evidence="3"/>
<dbReference type="Pfam" id="PF07695">
    <property type="entry name" value="7TMR-DISM_7TM"/>
    <property type="match status" value="1"/>
</dbReference>
<dbReference type="InterPro" id="IPR000160">
    <property type="entry name" value="GGDEF_dom"/>
</dbReference>
<dbReference type="InterPro" id="IPR050469">
    <property type="entry name" value="Diguanylate_Cyclase"/>
</dbReference>
<keyword evidence="3" id="KW-0808">Transferase</keyword>
<dbReference type="InterPro" id="IPR003018">
    <property type="entry name" value="GAF"/>
</dbReference>
<evidence type="ECO:0000256" key="1">
    <source>
        <dbReference type="SAM" id="Phobius"/>
    </source>
</evidence>
<dbReference type="RefSeq" id="WP_216147002.1">
    <property type="nucleotide sequence ID" value="NZ_JAHLDV010000009.1"/>
</dbReference>
<dbReference type="Pfam" id="PF13185">
    <property type="entry name" value="GAF_2"/>
    <property type="match status" value="1"/>
</dbReference>
<dbReference type="GO" id="GO:0052621">
    <property type="term" value="F:diguanylate cyclase activity"/>
    <property type="evidence" value="ECO:0007669"/>
    <property type="project" value="UniProtKB-EC"/>
</dbReference>
<dbReference type="InterPro" id="IPR011623">
    <property type="entry name" value="7TMR_DISM_rcpt_extracell_dom1"/>
</dbReference>
<dbReference type="PROSITE" id="PS50887">
    <property type="entry name" value="GGDEF"/>
    <property type="match status" value="1"/>
</dbReference>
<feature type="transmembrane region" description="Helical" evidence="1">
    <location>
        <begin position="361"/>
        <end position="385"/>
    </location>
</feature>
<feature type="transmembrane region" description="Helical" evidence="1">
    <location>
        <begin position="7"/>
        <end position="27"/>
    </location>
</feature>
<feature type="transmembrane region" description="Helical" evidence="1">
    <location>
        <begin position="277"/>
        <end position="297"/>
    </location>
</feature>
<dbReference type="SMART" id="SM00267">
    <property type="entry name" value="GGDEF"/>
    <property type="match status" value="1"/>
</dbReference>
<comment type="caution">
    <text evidence="3">The sequence shown here is derived from an EMBL/GenBank/DDBJ whole genome shotgun (WGS) entry which is preliminary data.</text>
</comment>
<evidence type="ECO:0000313" key="3">
    <source>
        <dbReference type="EMBL" id="MBU3159450.1"/>
    </source>
</evidence>